<reference evidence="1" key="2">
    <citation type="submission" date="2020-10" db="EMBL/GenBank/DDBJ databases">
        <authorList>
            <person name="Scholz U."/>
            <person name="Mascher M."/>
            <person name="Fiebig A."/>
        </authorList>
    </citation>
    <scope>NUCLEOTIDE SEQUENCE [LARGE SCALE GENOMIC DNA]</scope>
    <source>
        <strain evidence="1">cv. Morex</strain>
    </source>
</reference>
<accession>A0A8I6W3M1</accession>
<dbReference type="AlphaFoldDB" id="A0A8I6W3M1"/>
<reference evidence="2" key="1">
    <citation type="journal article" date="2012" name="Nature">
        <title>A physical, genetic and functional sequence assembly of the barley genome.</title>
        <authorList>
            <consortium name="The International Barley Genome Sequencing Consortium"/>
            <person name="Mayer K.F."/>
            <person name="Waugh R."/>
            <person name="Brown J.W."/>
            <person name="Schulman A."/>
            <person name="Langridge P."/>
            <person name="Platzer M."/>
            <person name="Fincher G.B."/>
            <person name="Muehlbauer G.J."/>
            <person name="Sato K."/>
            <person name="Close T.J."/>
            <person name="Wise R.P."/>
            <person name="Stein N."/>
        </authorList>
    </citation>
    <scope>NUCLEOTIDE SEQUENCE [LARGE SCALE GENOMIC DNA]</scope>
    <source>
        <strain evidence="2">cv. Morex</strain>
    </source>
</reference>
<protein>
    <submittedName>
        <fullName evidence="1">Uncharacterized protein</fullName>
    </submittedName>
</protein>
<dbReference type="Gramene" id="HORVU.MOREX.r3.1HG0002190.1">
    <property type="protein sequence ID" value="HORVU.MOREX.r3.1HG0002190.1.CDS1"/>
    <property type="gene ID" value="HORVU.MOREX.r3.1HG0002190"/>
</dbReference>
<dbReference type="EnsemblPlants" id="HORVU.MOREX.r3.1HG0002210.1">
    <property type="protein sequence ID" value="HORVU.MOREX.r3.1HG0002210.1.CDS1"/>
    <property type="gene ID" value="HORVU.MOREX.r3.1HG0002210"/>
</dbReference>
<dbReference type="Gramene" id="HORVU.MOREX.r3.1HG0002210.1">
    <property type="protein sequence ID" value="HORVU.MOREX.r3.1HG0002210.1.CDS1"/>
    <property type="gene ID" value="HORVU.MOREX.r3.1HG0002210"/>
</dbReference>
<dbReference type="EnsemblPlants" id="HORVU.MOREX.r3.1HG0002190.1">
    <property type="protein sequence ID" value="HORVU.MOREX.r3.1HG0002190.1.CDS1"/>
    <property type="gene ID" value="HORVU.MOREX.r3.1HG0002190"/>
</dbReference>
<evidence type="ECO:0000313" key="2">
    <source>
        <dbReference type="Proteomes" id="UP000011116"/>
    </source>
</evidence>
<sequence length="78" mass="9385">MYPALDRRQVRSNVEIYFPRPDDILAAKKKKKHESAYYTVLKWRTMPTHVVLFETTLCAMNILPISFCCLNNYFLWHF</sequence>
<reference evidence="1" key="3">
    <citation type="submission" date="2022-01" db="UniProtKB">
        <authorList>
            <consortium name="EnsemblPlants"/>
        </authorList>
    </citation>
    <scope>IDENTIFICATION</scope>
    <source>
        <strain evidence="1">subsp. vulgare</strain>
    </source>
</reference>
<dbReference type="Gramene" id="HORVU.MOREX.r2.1HG0002280.1">
    <property type="protein sequence ID" value="HORVU.MOREX.r2.1HG0002280.1.CDS.1"/>
    <property type="gene ID" value="HORVU.MOREX.r2.1HG0002280"/>
</dbReference>
<dbReference type="Proteomes" id="UP000011116">
    <property type="component" value="Chromosome 1H"/>
</dbReference>
<keyword evidence="2" id="KW-1185">Reference proteome</keyword>
<organism evidence="1 2">
    <name type="scientific">Hordeum vulgare subsp. vulgare</name>
    <name type="common">Domesticated barley</name>
    <dbReference type="NCBI Taxonomy" id="112509"/>
    <lineage>
        <taxon>Eukaryota</taxon>
        <taxon>Viridiplantae</taxon>
        <taxon>Streptophyta</taxon>
        <taxon>Embryophyta</taxon>
        <taxon>Tracheophyta</taxon>
        <taxon>Spermatophyta</taxon>
        <taxon>Magnoliopsida</taxon>
        <taxon>Liliopsida</taxon>
        <taxon>Poales</taxon>
        <taxon>Poaceae</taxon>
        <taxon>BOP clade</taxon>
        <taxon>Pooideae</taxon>
        <taxon>Triticodae</taxon>
        <taxon>Triticeae</taxon>
        <taxon>Hordeinae</taxon>
        <taxon>Hordeum</taxon>
    </lineage>
</organism>
<name>A0A8I6W3M1_HORVV</name>
<proteinExistence type="predicted"/>
<evidence type="ECO:0000313" key="1">
    <source>
        <dbReference type="EnsemblPlants" id="HORVU.MOREX.r3.1HG0002210.1.CDS1"/>
    </source>
</evidence>
<dbReference type="Gramene" id="HORVU.MOREX.r2.1HG0002300.1">
    <property type="protein sequence ID" value="HORVU.MOREX.r2.1HG0002300.1.CDS.1"/>
    <property type="gene ID" value="HORVU.MOREX.r2.1HG0002300"/>
</dbReference>